<dbReference type="Proteomes" id="UP000243065">
    <property type="component" value="Unassembled WGS sequence"/>
</dbReference>
<dbReference type="InterPro" id="IPR041492">
    <property type="entry name" value="HAD_2"/>
</dbReference>
<dbReference type="HAMAP" id="MF_00916">
    <property type="entry name" value="QueG"/>
    <property type="match status" value="1"/>
</dbReference>
<dbReference type="EC" id="1.17.99.6" evidence="9"/>
<dbReference type="GO" id="GO:0046872">
    <property type="term" value="F:metal ion binding"/>
    <property type="evidence" value="ECO:0007669"/>
    <property type="project" value="UniProtKB-KW"/>
</dbReference>
<dbReference type="CDD" id="cd07505">
    <property type="entry name" value="HAD_BPGM-like"/>
    <property type="match status" value="1"/>
</dbReference>
<keyword evidence="3 9" id="KW-0819">tRNA processing</keyword>
<dbReference type="PROSITE" id="PS00198">
    <property type="entry name" value="4FE4S_FER_1"/>
    <property type="match status" value="1"/>
</dbReference>
<sequence length="542" mass="61613">MNKHELTEKIKRKGIELGFSKIGIAKVEKLEHEGIKLSEWLAKGYHADMKWMEKNFDKRTNPQNILPEAKSIIVVALNYFQKISPAKIDQGKISIYALGQDYHIVLKSKLEKLLNFIRELVPDVKAKIYTDTGPVMEKAWATRAGLGWIGKHTNLITKEFGSWLFLGEIICDIELEYDEPMADLCGKCTRCINACPTNAIVEPYVLDSTKCISYWTIEYKGKSFPEDISKKFGNLIFGCDICQDVCPWNLKFQKETDVLEFKAFDYNINPDLLNLSKLSEDEFKFLYKLSPLKRAKFLGFMRNVKNAIKNLVWQKLLNFDFKCAIFDLDGVVADTFKFHRQSWGEMCARFGHNLSDEEFKKIVFGRRGKESAKILFDGKITEEEAENIGVEVDRIFREIAAGKLRAVDGVIEFIFTLKENGIKTGLATSAPDENVKLIFDELNLHGLFDIVVTSKDVKHGKPAPDIFILASEKLGCKPRECIVFEDSIAGLISAKNADMFAIGVETTLDKNELINYADISIKNFSEILENLKLNKKVKDATS</sequence>
<comment type="pathway">
    <text evidence="9">tRNA modification; tRNA-queuosine biosynthesis.</text>
</comment>
<keyword evidence="6 9" id="KW-0560">Oxidoreductase</keyword>
<dbReference type="SUPFAM" id="SSF54862">
    <property type="entry name" value="4Fe-4S ferredoxins"/>
    <property type="match status" value="1"/>
</dbReference>
<comment type="subcellular location">
    <subcellularLocation>
        <location evidence="9">Cytoplasm</location>
    </subcellularLocation>
</comment>
<dbReference type="InterPro" id="IPR036412">
    <property type="entry name" value="HAD-like_sf"/>
</dbReference>
<comment type="catalytic activity">
    <reaction evidence="9">
        <text>epoxyqueuosine(34) in tRNA + AH2 = queuosine(34) in tRNA + A + H2O</text>
        <dbReference type="Rhea" id="RHEA:32159"/>
        <dbReference type="Rhea" id="RHEA-COMP:18571"/>
        <dbReference type="Rhea" id="RHEA-COMP:18582"/>
        <dbReference type="ChEBI" id="CHEBI:13193"/>
        <dbReference type="ChEBI" id="CHEBI:15377"/>
        <dbReference type="ChEBI" id="CHEBI:17499"/>
        <dbReference type="ChEBI" id="CHEBI:194431"/>
        <dbReference type="ChEBI" id="CHEBI:194443"/>
        <dbReference type="EC" id="1.17.99.6"/>
    </reaction>
</comment>
<keyword evidence="9" id="KW-0846">Cobalamin</keyword>
<dbReference type="InterPro" id="IPR023198">
    <property type="entry name" value="PGP-like_dom2"/>
</dbReference>
<keyword evidence="5 9" id="KW-0671">Queuosine biosynthesis</keyword>
<dbReference type="InterPro" id="IPR023214">
    <property type="entry name" value="HAD_sf"/>
</dbReference>
<dbReference type="NCBIfam" id="TIGR01509">
    <property type="entry name" value="HAD-SF-IA-v3"/>
    <property type="match status" value="1"/>
</dbReference>
<dbReference type="InterPro" id="IPR004453">
    <property type="entry name" value="QueG"/>
</dbReference>
<evidence type="ECO:0000256" key="2">
    <source>
        <dbReference type="ARBA" id="ARBA00022490"/>
    </source>
</evidence>
<keyword evidence="7 9" id="KW-0408">Iron</keyword>
<comment type="similarity">
    <text evidence="9">Belongs to the QueG family.</text>
</comment>
<keyword evidence="12" id="KW-1185">Reference proteome</keyword>
<dbReference type="SFLD" id="SFLDG01129">
    <property type="entry name" value="C1.5:_HAD__Beta-PGM__Phosphata"/>
    <property type="match status" value="1"/>
</dbReference>
<feature type="binding site" evidence="9">
    <location>
        <position position="220"/>
    </location>
    <ligand>
        <name>tRNA</name>
        <dbReference type="ChEBI" id="CHEBI:17843"/>
    </ligand>
</feature>
<evidence type="ECO:0000256" key="7">
    <source>
        <dbReference type="ARBA" id="ARBA00023004"/>
    </source>
</evidence>
<dbReference type="Pfam" id="PF13419">
    <property type="entry name" value="HAD_2"/>
    <property type="match status" value="1"/>
</dbReference>
<feature type="binding site" evidence="9">
    <location>
        <position position="185"/>
    </location>
    <ligand>
        <name>[4Fe-4S] cluster</name>
        <dbReference type="ChEBI" id="CHEBI:49883"/>
        <label>1</label>
    </ligand>
</feature>
<dbReference type="UniPathway" id="UPA00392"/>
<name>A0A656DA18_KRYT1</name>
<comment type="cofactor">
    <cofactor evidence="9">
        <name>cob(II)alamin</name>
        <dbReference type="ChEBI" id="CHEBI:16304"/>
    </cofactor>
</comment>
<dbReference type="PRINTS" id="PR00413">
    <property type="entry name" value="HADHALOGNASE"/>
</dbReference>
<dbReference type="RefSeq" id="WP_072150567.1">
    <property type="nucleotide sequence ID" value="NZ_CZVU01000056.1"/>
</dbReference>
<dbReference type="PANTHER" id="PTHR30002:SF4">
    <property type="entry name" value="EPOXYQUEUOSINE REDUCTASE"/>
    <property type="match status" value="1"/>
</dbReference>
<evidence type="ECO:0000313" key="12">
    <source>
        <dbReference type="Proteomes" id="UP000243065"/>
    </source>
</evidence>
<keyword evidence="4 9" id="KW-0479">Metal-binding</keyword>
<feature type="binding site" evidence="9">
    <location>
        <position position="188"/>
    </location>
    <ligand>
        <name>[4Fe-4S] cluster</name>
        <dbReference type="ChEBI" id="CHEBI:49883"/>
        <label>1</label>
    </ligand>
</feature>
<dbReference type="PANTHER" id="PTHR30002">
    <property type="entry name" value="EPOXYQUEUOSINE REDUCTASE"/>
    <property type="match status" value="1"/>
</dbReference>
<feature type="active site" description="Proton donor" evidence="9">
    <location>
        <position position="131"/>
    </location>
</feature>
<dbReference type="InterPro" id="IPR006439">
    <property type="entry name" value="HAD-SF_hydro_IA"/>
</dbReference>
<dbReference type="InterPro" id="IPR017900">
    <property type="entry name" value="4Fe4S_Fe_S_CS"/>
</dbReference>
<comment type="function">
    <text evidence="9">Catalyzes the conversion of epoxyqueuosine (oQ) to queuosine (Q), which is a hypermodified base found in the wobble positions of tRNA(Asp), tRNA(Asn), tRNA(His) and tRNA(Tyr).</text>
</comment>
<feature type="binding site" evidence="9">
    <location>
        <position position="213"/>
    </location>
    <ligand>
        <name>cob(II)alamin</name>
        <dbReference type="ChEBI" id="CHEBI:16304"/>
    </ligand>
</feature>
<dbReference type="InterPro" id="IPR013542">
    <property type="entry name" value="QueG_DUF1730"/>
</dbReference>
<dbReference type="SUPFAM" id="SSF56784">
    <property type="entry name" value="HAD-like"/>
    <property type="match status" value="1"/>
</dbReference>
<dbReference type="PROSITE" id="PS51379">
    <property type="entry name" value="4FE4S_FER_2"/>
    <property type="match status" value="1"/>
</dbReference>
<gene>
    <name evidence="9" type="primary">queG</name>
    <name evidence="11" type="ORF">JGI24_01200</name>
</gene>
<evidence type="ECO:0000256" key="1">
    <source>
        <dbReference type="ARBA" id="ARBA00022485"/>
    </source>
</evidence>
<dbReference type="Gene3D" id="3.40.50.1000">
    <property type="entry name" value="HAD superfamily/HAD-like"/>
    <property type="match status" value="1"/>
</dbReference>
<dbReference type="Gene3D" id="3.30.70.20">
    <property type="match status" value="1"/>
</dbReference>
<feature type="binding site" evidence="9">
    <location>
        <begin position="239"/>
        <end position="240"/>
    </location>
    <ligand>
        <name>cob(II)alamin</name>
        <dbReference type="ChEBI" id="CHEBI:16304"/>
    </ligand>
</feature>
<feature type="binding site" evidence="9">
    <location>
        <position position="155"/>
    </location>
    <ligand>
        <name>cob(II)alamin</name>
        <dbReference type="ChEBI" id="CHEBI:16304"/>
    </ligand>
</feature>
<dbReference type="GO" id="GO:0051539">
    <property type="term" value="F:4 iron, 4 sulfur cluster binding"/>
    <property type="evidence" value="ECO:0007669"/>
    <property type="project" value="UniProtKB-KW"/>
</dbReference>
<feature type="binding site" evidence="9">
    <location>
        <position position="246"/>
    </location>
    <ligand>
        <name>[4Fe-4S] cluster</name>
        <dbReference type="ChEBI" id="CHEBI:49883"/>
        <label>1</label>
    </ligand>
</feature>
<keyword evidence="9" id="KW-0170">Cobalt</keyword>
<feature type="binding site" evidence="9">
    <location>
        <position position="191"/>
    </location>
    <ligand>
        <name>[4Fe-4S] cluster</name>
        <dbReference type="ChEBI" id="CHEBI:49883"/>
        <label>1</label>
    </ligand>
</feature>
<dbReference type="GO" id="GO:0008616">
    <property type="term" value="P:tRNA queuosine(34) biosynthetic process"/>
    <property type="evidence" value="ECO:0007669"/>
    <property type="project" value="UniProtKB-UniRule"/>
</dbReference>
<dbReference type="AlphaFoldDB" id="A0A656DA18"/>
<evidence type="ECO:0000256" key="8">
    <source>
        <dbReference type="ARBA" id="ARBA00023014"/>
    </source>
</evidence>
<dbReference type="GO" id="GO:0052693">
    <property type="term" value="F:epoxyqueuosine reductase activity"/>
    <property type="evidence" value="ECO:0007669"/>
    <property type="project" value="UniProtKB-UniRule"/>
</dbReference>
<evidence type="ECO:0000313" key="11">
    <source>
        <dbReference type="EMBL" id="CUT02861.1"/>
    </source>
</evidence>
<feature type="domain" description="4Fe-4S ferredoxin-type" evidence="10">
    <location>
        <begin position="173"/>
        <end position="205"/>
    </location>
</feature>
<dbReference type="InterPro" id="IPR017896">
    <property type="entry name" value="4Fe4S_Fe-S-bd"/>
</dbReference>
<feature type="binding site" evidence="9">
    <location>
        <position position="242"/>
    </location>
    <ligand>
        <name>[4Fe-4S] cluster</name>
        <dbReference type="ChEBI" id="CHEBI:49883"/>
        <label>2</label>
    </ligand>
</feature>
<dbReference type="Gene3D" id="1.10.150.240">
    <property type="entry name" value="Putative phosphatase, domain 2"/>
    <property type="match status" value="1"/>
</dbReference>
<organism evidence="11 12">
    <name type="scientific">Kryptobacter tengchongensis</name>
    <dbReference type="NCBI Taxonomy" id="1643429"/>
    <lineage>
        <taxon>Bacteria</taxon>
        <taxon>Pseudomonadati</taxon>
        <taxon>Candidatus Kryptoniota</taxon>
        <taxon>Candidatus Kryptobacter</taxon>
    </lineage>
</organism>
<dbReference type="GO" id="GO:0005737">
    <property type="term" value="C:cytoplasm"/>
    <property type="evidence" value="ECO:0007669"/>
    <property type="project" value="UniProtKB-SubCell"/>
</dbReference>
<evidence type="ECO:0000256" key="3">
    <source>
        <dbReference type="ARBA" id="ARBA00022694"/>
    </source>
</evidence>
<feature type="binding site" evidence="9">
    <location>
        <position position="166"/>
    </location>
    <ligand>
        <name>cob(II)alamin</name>
        <dbReference type="ChEBI" id="CHEBI:16304"/>
    </ligand>
</feature>
<dbReference type="Pfam" id="PF08331">
    <property type="entry name" value="QueG_DUF1730"/>
    <property type="match status" value="1"/>
</dbReference>
<reference evidence="11 12" key="1">
    <citation type="submission" date="2015-11" db="EMBL/GenBank/DDBJ databases">
        <authorList>
            <person name="Varghese N."/>
        </authorList>
    </citation>
    <scope>NUCLEOTIDE SEQUENCE [LARGE SCALE GENOMIC DNA]</scope>
    <source>
        <strain evidence="11 12">JGI-24</strain>
    </source>
</reference>
<dbReference type="Pfam" id="PF13484">
    <property type="entry name" value="Fer4_16"/>
    <property type="match status" value="1"/>
</dbReference>
<dbReference type="SFLD" id="SFLDS00003">
    <property type="entry name" value="Haloacid_Dehalogenase"/>
    <property type="match status" value="1"/>
</dbReference>
<evidence type="ECO:0000256" key="5">
    <source>
        <dbReference type="ARBA" id="ARBA00022785"/>
    </source>
</evidence>
<dbReference type="OrthoDB" id="9784571at2"/>
<comment type="subunit">
    <text evidence="9">Monomer.</text>
</comment>
<comment type="caution">
    <text evidence="9">Lacks conserved residue(s) required for the propagation of feature annotation.</text>
</comment>
<feature type="binding site" evidence="9">
    <location>
        <position position="239"/>
    </location>
    <ligand>
        <name>[4Fe-4S] cluster</name>
        <dbReference type="ChEBI" id="CHEBI:49883"/>
        <label>2</label>
    </ligand>
</feature>
<keyword evidence="8 9" id="KW-0411">Iron-sulfur</keyword>
<evidence type="ECO:0000256" key="9">
    <source>
        <dbReference type="HAMAP-Rule" id="MF_00916"/>
    </source>
</evidence>
<keyword evidence="1 9" id="KW-0004">4Fe-4S</keyword>
<feature type="binding site" evidence="9">
    <location>
        <position position="211"/>
    </location>
    <ligand>
        <name>[4Fe-4S] cluster</name>
        <dbReference type="ChEBI" id="CHEBI:49883"/>
        <label>2</label>
    </ligand>
</feature>
<comment type="cofactor">
    <cofactor evidence="9">
        <name>[4Fe-4S] cluster</name>
        <dbReference type="ChEBI" id="CHEBI:49883"/>
    </cofactor>
    <text evidence="9">Binds 2 [4Fe-4S] clusters per monomer.</text>
</comment>
<evidence type="ECO:0000256" key="4">
    <source>
        <dbReference type="ARBA" id="ARBA00022723"/>
    </source>
</evidence>
<keyword evidence="2 9" id="KW-0963">Cytoplasm</keyword>
<feature type="binding site" evidence="9">
    <location>
        <position position="195"/>
    </location>
    <ligand>
        <name>[4Fe-4S] cluster</name>
        <dbReference type="ChEBI" id="CHEBI:49883"/>
        <label>2</label>
    </ligand>
</feature>
<dbReference type="SFLD" id="SFLDG01135">
    <property type="entry name" value="C1.5.6:_HAD__Beta-PGM__Phospha"/>
    <property type="match status" value="1"/>
</dbReference>
<feature type="binding site" evidence="9">
    <location>
        <position position="131"/>
    </location>
    <ligand>
        <name>cob(II)alamin</name>
        <dbReference type="ChEBI" id="CHEBI:16304"/>
    </ligand>
</feature>
<dbReference type="NCBIfam" id="TIGR00276">
    <property type="entry name" value="tRNA epoxyqueuosine(34) reductase QueG"/>
    <property type="match status" value="1"/>
</dbReference>
<protein>
    <recommendedName>
        <fullName evidence="9">Epoxyqueuosine reductase</fullName>
        <ecNumber evidence="9">1.17.99.6</ecNumber>
    </recommendedName>
    <alternativeName>
        <fullName evidence="9">Queuosine biosynthesis protein QueG</fullName>
    </alternativeName>
</protein>
<feature type="binding site" evidence="9">
    <location>
        <position position="59"/>
    </location>
    <ligand>
        <name>cob(II)alamin</name>
        <dbReference type="ChEBI" id="CHEBI:16304"/>
    </ligand>
</feature>
<accession>A0A656DA18</accession>
<evidence type="ECO:0000256" key="6">
    <source>
        <dbReference type="ARBA" id="ARBA00023002"/>
    </source>
</evidence>
<dbReference type="EMBL" id="CZVU01000056">
    <property type="protein sequence ID" value="CUT02861.1"/>
    <property type="molecule type" value="Genomic_DNA"/>
</dbReference>
<evidence type="ECO:0000259" key="10">
    <source>
        <dbReference type="PROSITE" id="PS51379"/>
    </source>
</evidence>
<dbReference type="GO" id="GO:0031419">
    <property type="term" value="F:cobalamin binding"/>
    <property type="evidence" value="ECO:0007669"/>
    <property type="project" value="UniProtKB-KW"/>
</dbReference>
<proteinExistence type="inferred from homology"/>